<evidence type="ECO:0000313" key="8">
    <source>
        <dbReference type="EMBL" id="VBB32631.1"/>
    </source>
</evidence>
<proteinExistence type="predicted"/>
<dbReference type="GO" id="GO:0007420">
    <property type="term" value="P:brain development"/>
    <property type="evidence" value="ECO:0007669"/>
    <property type="project" value="TreeGrafter"/>
</dbReference>
<evidence type="ECO:0000256" key="3">
    <source>
        <dbReference type="ARBA" id="ARBA00023155"/>
    </source>
</evidence>
<keyword evidence="4 5" id="KW-0539">Nucleus</keyword>
<keyword evidence="2 5" id="KW-0238">DNA-binding</keyword>
<organism evidence="8 9">
    <name type="scientific">Acanthocheilonema viteae</name>
    <name type="common">Filarial nematode worm</name>
    <name type="synonym">Dipetalonema viteae</name>
    <dbReference type="NCBI Taxonomy" id="6277"/>
    <lineage>
        <taxon>Eukaryota</taxon>
        <taxon>Metazoa</taxon>
        <taxon>Ecdysozoa</taxon>
        <taxon>Nematoda</taxon>
        <taxon>Chromadorea</taxon>
        <taxon>Rhabditida</taxon>
        <taxon>Spirurina</taxon>
        <taxon>Spiruromorpha</taxon>
        <taxon>Filarioidea</taxon>
        <taxon>Onchocercidae</taxon>
        <taxon>Acanthocheilonema</taxon>
    </lineage>
</organism>
<keyword evidence="3 5" id="KW-0371">Homeobox</keyword>
<dbReference type="PROSITE" id="PS50071">
    <property type="entry name" value="HOMEOBOX_2"/>
    <property type="match status" value="1"/>
</dbReference>
<dbReference type="GO" id="GO:0000981">
    <property type="term" value="F:DNA-binding transcription factor activity, RNA polymerase II-specific"/>
    <property type="evidence" value="ECO:0007669"/>
    <property type="project" value="TreeGrafter"/>
</dbReference>
<evidence type="ECO:0000256" key="2">
    <source>
        <dbReference type="ARBA" id="ARBA00023125"/>
    </source>
</evidence>
<evidence type="ECO:0000256" key="6">
    <source>
        <dbReference type="RuleBase" id="RU000682"/>
    </source>
</evidence>
<evidence type="ECO:0000256" key="5">
    <source>
        <dbReference type="PROSITE-ProRule" id="PRU00108"/>
    </source>
</evidence>
<dbReference type="GO" id="GO:0000978">
    <property type="term" value="F:RNA polymerase II cis-regulatory region sequence-specific DNA binding"/>
    <property type="evidence" value="ECO:0007669"/>
    <property type="project" value="TreeGrafter"/>
</dbReference>
<dbReference type="STRING" id="6277.A0A498SLH7"/>
<gene>
    <name evidence="8" type="ORF">NAV_LOCUS7422</name>
</gene>
<feature type="non-terminal residue" evidence="8">
    <location>
        <position position="1"/>
    </location>
</feature>
<comment type="subcellular location">
    <subcellularLocation>
        <location evidence="1 5 6">Nucleus</location>
    </subcellularLocation>
</comment>
<evidence type="ECO:0000259" key="7">
    <source>
        <dbReference type="PROSITE" id="PS50071"/>
    </source>
</evidence>
<dbReference type="CDD" id="cd00086">
    <property type="entry name" value="homeodomain"/>
    <property type="match status" value="1"/>
</dbReference>
<dbReference type="InterPro" id="IPR050877">
    <property type="entry name" value="EMX-VAX-Noto_Homeobox_TFs"/>
</dbReference>
<dbReference type="Gene3D" id="1.10.10.60">
    <property type="entry name" value="Homeodomain-like"/>
    <property type="match status" value="1"/>
</dbReference>
<protein>
    <recommendedName>
        <fullName evidence="7">Homeobox domain-containing protein</fullName>
    </recommendedName>
</protein>
<dbReference type="PANTHER" id="PTHR24339">
    <property type="entry name" value="HOMEOBOX PROTEIN EMX-RELATED"/>
    <property type="match status" value="1"/>
</dbReference>
<dbReference type="EMBL" id="UPTC01001834">
    <property type="protein sequence ID" value="VBB32631.1"/>
    <property type="molecule type" value="Genomic_DNA"/>
</dbReference>
<evidence type="ECO:0000256" key="4">
    <source>
        <dbReference type="ARBA" id="ARBA00023242"/>
    </source>
</evidence>
<dbReference type="GO" id="GO:0005634">
    <property type="term" value="C:nucleus"/>
    <property type="evidence" value="ECO:0007669"/>
    <property type="project" value="UniProtKB-SubCell"/>
</dbReference>
<dbReference type="GO" id="GO:0030182">
    <property type="term" value="P:neuron differentiation"/>
    <property type="evidence" value="ECO:0007669"/>
    <property type="project" value="TreeGrafter"/>
</dbReference>
<dbReference type="InterPro" id="IPR009057">
    <property type="entry name" value="Homeodomain-like_sf"/>
</dbReference>
<dbReference type="PANTHER" id="PTHR24339:SF28">
    <property type="entry name" value="E5-RELATED"/>
    <property type="match status" value="1"/>
</dbReference>
<sequence length="126" mass="14712">ETAAGLFLQPFRKNKRIRTAFSPQQLVELEKAFELNHYVIGNERRELATSLSLTETQEHNYFDIFDEREGKDEKEKGLYGTYHSGLFKAIKLKYGSRIAVPNINELNQIRGKRQPRKALNERVNFP</sequence>
<feature type="DNA-binding region" description="Homeobox" evidence="5">
    <location>
        <begin position="14"/>
        <end position="73"/>
    </location>
</feature>
<evidence type="ECO:0000256" key="1">
    <source>
        <dbReference type="ARBA" id="ARBA00004123"/>
    </source>
</evidence>
<accession>A0A498SLH7</accession>
<dbReference type="OrthoDB" id="6159439at2759"/>
<dbReference type="InterPro" id="IPR001356">
    <property type="entry name" value="HD"/>
</dbReference>
<dbReference type="Pfam" id="PF00046">
    <property type="entry name" value="Homeodomain"/>
    <property type="match status" value="1"/>
</dbReference>
<evidence type="ECO:0000313" key="9">
    <source>
        <dbReference type="Proteomes" id="UP000276991"/>
    </source>
</evidence>
<keyword evidence="9" id="KW-1185">Reference proteome</keyword>
<feature type="domain" description="Homeobox" evidence="7">
    <location>
        <begin position="12"/>
        <end position="72"/>
    </location>
</feature>
<dbReference type="SUPFAM" id="SSF46689">
    <property type="entry name" value="Homeodomain-like"/>
    <property type="match status" value="1"/>
</dbReference>
<dbReference type="SMART" id="SM00389">
    <property type="entry name" value="HOX"/>
    <property type="match status" value="1"/>
</dbReference>
<name>A0A498SLH7_ACAVI</name>
<dbReference type="Proteomes" id="UP000276991">
    <property type="component" value="Unassembled WGS sequence"/>
</dbReference>
<reference evidence="8 9" key="1">
    <citation type="submission" date="2018-08" db="EMBL/GenBank/DDBJ databases">
        <authorList>
            <person name="Laetsch R D."/>
            <person name="Stevens L."/>
            <person name="Kumar S."/>
            <person name="Blaxter L. M."/>
        </authorList>
    </citation>
    <scope>NUCLEOTIDE SEQUENCE [LARGE SCALE GENOMIC DNA]</scope>
</reference>
<dbReference type="AlphaFoldDB" id="A0A498SLH7"/>